<evidence type="ECO:0000256" key="12">
    <source>
        <dbReference type="ARBA" id="ARBA00023306"/>
    </source>
</evidence>
<feature type="domain" description="Kinesin motor" evidence="17">
    <location>
        <begin position="261"/>
        <end position="638"/>
    </location>
</feature>
<sequence>MDERLSAIAAGTSVDIKRTDGRVHTAVVSGINYETHSVTVEWFERGETKGKEIELETLVALNPDLLPHGHVNQNIIPTGLSRCGTRSSLAVSNKERPGQRTTRQVRQTNIVNGHGESGVNHSRGLENVAPTPSTPVLGVKRQQQQSVARQQVLAQQQAAAAVAAQQAAAAAATAAAAAAAAAAASGIGRGRRSNVVKEVERLKKNREERRQRQAEIKEEKESLMSLDPGNPNWEFLGMIRDYRSNIDFRPLRENDLVEDHQITVCIRKRPLNRKGNNRDLNGARPQTRQHQILSPVVVSLCSLSQDESLGSWGVLVAVLETTRKEVDVISVPSKNQLVVHEPKLKVDLTKYLENQHFRFDYAFDDSCSNDLVYKYTAQPLVQTIFEGGMATCFAYGQTGSGKTHTMGGDFHGKTQDCKKGIYAMAAKDVFQLLKSPKYRMLHLVVSSSFFEIYSGKVFDLLANKAKLRVLEDGKQQVQIVGLTETIVDSVEEVLKLITHGNSARTSGQTSANSNSSRSHAVFQIVVRSPGVNRIHGKFSLIDLAGNERGADTSSANRQTRMEGAEINKSLLALKECIRALGRKGAHLPFRASKLTQVLRDSFIGEKSRICMIAMVSPGMSSCEHSLNTLRYADRVKELAANDPVEIKNSPSDDETMHVEGAHGLDDSDLAQLRSLNVQSLGDFGGQTLVLRVLLVGVRKRDGEKVNIRWLGVVMGLLKVGVAHRQETDRVGQKKSTVKKWSGTGCRGWLAQSVKVCRKGPRAEQRHDNSLANALVVLSPTAEDGEIEVRIPVGVTGCHDGDVVFWHVWVGAGKKVGKIVPAKFVAVEQKDVQSLGGRVLVLATAVALGGKGYRWKET</sequence>
<evidence type="ECO:0000256" key="11">
    <source>
        <dbReference type="ARBA" id="ARBA00023212"/>
    </source>
</evidence>
<evidence type="ECO:0000313" key="18">
    <source>
        <dbReference type="EMBL" id="CAD7424097.1"/>
    </source>
</evidence>
<dbReference type="SMART" id="SM00129">
    <property type="entry name" value="KISc"/>
    <property type="match status" value="1"/>
</dbReference>
<keyword evidence="9 16" id="KW-0175">Coiled coil</keyword>
<evidence type="ECO:0000256" key="16">
    <source>
        <dbReference type="SAM" id="Coils"/>
    </source>
</evidence>
<keyword evidence="12" id="KW-0131">Cell cycle</keyword>
<reference evidence="18" key="1">
    <citation type="submission" date="2020-11" db="EMBL/GenBank/DDBJ databases">
        <authorList>
            <person name="Tran Van P."/>
        </authorList>
    </citation>
    <scope>NUCLEOTIDE SEQUENCE</scope>
</reference>
<protein>
    <recommendedName>
        <fullName evidence="15">Kinesin-like protein</fullName>
    </recommendedName>
</protein>
<comment type="subcellular location">
    <subcellularLocation>
        <location evidence="1">Cytoplasm</location>
        <location evidence="1">Cytoskeleton</location>
        <location evidence="1">Spindle pole</location>
    </subcellularLocation>
</comment>
<evidence type="ECO:0000256" key="6">
    <source>
        <dbReference type="ARBA" id="ARBA00022776"/>
    </source>
</evidence>
<dbReference type="PANTHER" id="PTHR47971">
    <property type="entry name" value="KINESIN-RELATED PROTEIN 6"/>
    <property type="match status" value="1"/>
</dbReference>
<accession>A0A7R9DYG5</accession>
<dbReference type="PANTHER" id="PTHR47971:SF8">
    <property type="entry name" value="KINESIN-LIKE PROTEIN"/>
    <property type="match status" value="1"/>
</dbReference>
<evidence type="ECO:0000256" key="7">
    <source>
        <dbReference type="ARBA" id="ARBA00022829"/>
    </source>
</evidence>
<evidence type="ECO:0000256" key="15">
    <source>
        <dbReference type="RuleBase" id="RU000394"/>
    </source>
</evidence>
<evidence type="ECO:0000256" key="9">
    <source>
        <dbReference type="ARBA" id="ARBA00023054"/>
    </source>
</evidence>
<dbReference type="InterPro" id="IPR054473">
    <property type="entry name" value="KIF2A-like_N"/>
</dbReference>
<evidence type="ECO:0000256" key="8">
    <source>
        <dbReference type="ARBA" id="ARBA00022840"/>
    </source>
</evidence>
<dbReference type="GO" id="GO:0007019">
    <property type="term" value="P:microtubule depolymerization"/>
    <property type="evidence" value="ECO:0007669"/>
    <property type="project" value="TreeGrafter"/>
</dbReference>
<dbReference type="GO" id="GO:0003777">
    <property type="term" value="F:microtubule motor activity"/>
    <property type="evidence" value="ECO:0007669"/>
    <property type="project" value="InterPro"/>
</dbReference>
<keyword evidence="11" id="KW-0206">Cytoskeleton</keyword>
<dbReference type="GO" id="GO:0000922">
    <property type="term" value="C:spindle pole"/>
    <property type="evidence" value="ECO:0007669"/>
    <property type="project" value="UniProtKB-SubCell"/>
</dbReference>
<feature type="coiled-coil region" evidence="16">
    <location>
        <begin position="192"/>
        <end position="222"/>
    </location>
</feature>
<dbReference type="GO" id="GO:0007018">
    <property type="term" value="P:microtubule-based movement"/>
    <property type="evidence" value="ECO:0007669"/>
    <property type="project" value="InterPro"/>
</dbReference>
<feature type="binding site" evidence="14">
    <location>
        <begin position="396"/>
        <end position="403"/>
    </location>
    <ligand>
        <name>ATP</name>
        <dbReference type="ChEBI" id="CHEBI:30616"/>
    </ligand>
</feature>
<keyword evidence="3" id="KW-0132">Cell division</keyword>
<evidence type="ECO:0000256" key="13">
    <source>
        <dbReference type="ARBA" id="ARBA00061030"/>
    </source>
</evidence>
<dbReference type="GO" id="GO:0005524">
    <property type="term" value="F:ATP binding"/>
    <property type="evidence" value="ECO:0007669"/>
    <property type="project" value="UniProtKB-UniRule"/>
</dbReference>
<name>A0A7R9DYG5_9NEOP</name>
<dbReference type="GO" id="GO:0007059">
    <property type="term" value="P:chromosome segregation"/>
    <property type="evidence" value="ECO:0007669"/>
    <property type="project" value="UniProtKB-KW"/>
</dbReference>
<dbReference type="SUPFAM" id="SSF52540">
    <property type="entry name" value="P-loop containing nucleoside triphosphate hydrolases"/>
    <property type="match status" value="1"/>
</dbReference>
<dbReference type="InterPro" id="IPR019821">
    <property type="entry name" value="Kinesin_motor_CS"/>
</dbReference>
<keyword evidence="7" id="KW-0159">Chromosome partition</keyword>
<dbReference type="InterPro" id="IPR001752">
    <property type="entry name" value="Kinesin_motor_dom"/>
</dbReference>
<evidence type="ECO:0000256" key="1">
    <source>
        <dbReference type="ARBA" id="ARBA00004647"/>
    </source>
</evidence>
<keyword evidence="2" id="KW-0963">Cytoplasm</keyword>
<dbReference type="GO" id="GO:0008017">
    <property type="term" value="F:microtubule binding"/>
    <property type="evidence" value="ECO:0007669"/>
    <property type="project" value="InterPro"/>
</dbReference>
<dbReference type="Pfam" id="PF22923">
    <property type="entry name" value="KIF2A-like_1st"/>
    <property type="match status" value="1"/>
</dbReference>
<evidence type="ECO:0000256" key="3">
    <source>
        <dbReference type="ARBA" id="ARBA00022618"/>
    </source>
</evidence>
<dbReference type="InterPro" id="IPR036961">
    <property type="entry name" value="Kinesin_motor_dom_sf"/>
</dbReference>
<dbReference type="Pfam" id="PF00225">
    <property type="entry name" value="Kinesin"/>
    <property type="match status" value="1"/>
</dbReference>
<dbReference type="InterPro" id="IPR027640">
    <property type="entry name" value="Kinesin-like_fam"/>
</dbReference>
<dbReference type="GO" id="GO:0005828">
    <property type="term" value="C:kinetochore microtubule"/>
    <property type="evidence" value="ECO:0007669"/>
    <property type="project" value="UniProtKB-ARBA"/>
</dbReference>
<dbReference type="GO" id="GO:0051301">
    <property type="term" value="P:cell division"/>
    <property type="evidence" value="ECO:0007669"/>
    <property type="project" value="UniProtKB-KW"/>
</dbReference>
<dbReference type="FunFam" id="3.40.850.10:FF:000012">
    <property type="entry name" value="Kinesin-like protein"/>
    <property type="match status" value="1"/>
</dbReference>
<keyword evidence="6" id="KW-0498">Mitosis</keyword>
<dbReference type="CDD" id="cd01367">
    <property type="entry name" value="KISc_KIF2_like"/>
    <property type="match status" value="1"/>
</dbReference>
<dbReference type="EMBL" id="OB792754">
    <property type="protein sequence ID" value="CAD7424097.1"/>
    <property type="molecule type" value="Genomic_DNA"/>
</dbReference>
<evidence type="ECO:0000256" key="14">
    <source>
        <dbReference type="PROSITE-ProRule" id="PRU00283"/>
    </source>
</evidence>
<dbReference type="PROSITE" id="PS50067">
    <property type="entry name" value="KINESIN_MOTOR_2"/>
    <property type="match status" value="1"/>
</dbReference>
<keyword evidence="10 14" id="KW-0505">Motor protein</keyword>
<dbReference type="AlphaFoldDB" id="A0A7R9DYG5"/>
<keyword evidence="8 14" id="KW-0067">ATP-binding</keyword>
<dbReference type="PRINTS" id="PR00380">
    <property type="entry name" value="KINESINHEAVY"/>
</dbReference>
<evidence type="ECO:0000256" key="4">
    <source>
        <dbReference type="ARBA" id="ARBA00022701"/>
    </source>
</evidence>
<keyword evidence="4 15" id="KW-0493">Microtubule</keyword>
<evidence type="ECO:0000256" key="5">
    <source>
        <dbReference type="ARBA" id="ARBA00022741"/>
    </source>
</evidence>
<dbReference type="Gene3D" id="3.40.850.10">
    <property type="entry name" value="Kinesin motor domain"/>
    <property type="match status" value="1"/>
</dbReference>
<proteinExistence type="inferred from homology"/>
<comment type="similarity">
    <text evidence="13">Belongs to the TRAFAC class myosin-kinesin ATPase superfamily. Kinesin family. KIN-13 subfamily.</text>
</comment>
<evidence type="ECO:0000256" key="10">
    <source>
        <dbReference type="ARBA" id="ARBA00023175"/>
    </source>
</evidence>
<organism evidence="18">
    <name type="scientific">Timema monikensis</name>
    <dbReference type="NCBI Taxonomy" id="170555"/>
    <lineage>
        <taxon>Eukaryota</taxon>
        <taxon>Metazoa</taxon>
        <taxon>Ecdysozoa</taxon>
        <taxon>Arthropoda</taxon>
        <taxon>Hexapoda</taxon>
        <taxon>Insecta</taxon>
        <taxon>Pterygota</taxon>
        <taxon>Neoptera</taxon>
        <taxon>Polyneoptera</taxon>
        <taxon>Phasmatodea</taxon>
        <taxon>Timematodea</taxon>
        <taxon>Timematoidea</taxon>
        <taxon>Timematidae</taxon>
        <taxon>Timema</taxon>
    </lineage>
</organism>
<dbReference type="InterPro" id="IPR027417">
    <property type="entry name" value="P-loop_NTPase"/>
</dbReference>
<dbReference type="PROSITE" id="PS00411">
    <property type="entry name" value="KINESIN_MOTOR_1"/>
    <property type="match status" value="1"/>
</dbReference>
<keyword evidence="5 14" id="KW-0547">Nucleotide-binding</keyword>
<gene>
    <name evidence="18" type="ORF">TMSB3V08_LOCUS1060</name>
</gene>
<evidence type="ECO:0000256" key="2">
    <source>
        <dbReference type="ARBA" id="ARBA00022490"/>
    </source>
</evidence>
<evidence type="ECO:0000259" key="17">
    <source>
        <dbReference type="PROSITE" id="PS50067"/>
    </source>
</evidence>